<accession>A0A858RBS5</accession>
<evidence type="ECO:0000313" key="4">
    <source>
        <dbReference type="EMBL" id="QJE74602.1"/>
    </source>
</evidence>
<dbReference type="Pfam" id="PF13413">
    <property type="entry name" value="HTH_25"/>
    <property type="match status" value="1"/>
</dbReference>
<dbReference type="KEGG" id="acru:HHL28_17420"/>
<dbReference type="SUPFAM" id="SSF47413">
    <property type="entry name" value="lambda repressor-like DNA-binding domains"/>
    <property type="match status" value="1"/>
</dbReference>
<dbReference type="PROSITE" id="PS50943">
    <property type="entry name" value="HTH_CROC1"/>
    <property type="match status" value="1"/>
</dbReference>
<name>A0A858RBS5_9PROT</name>
<keyword evidence="2" id="KW-0812">Transmembrane</keyword>
<dbReference type="SMART" id="SM00530">
    <property type="entry name" value="HTH_XRE"/>
    <property type="match status" value="1"/>
</dbReference>
<keyword evidence="5" id="KW-1185">Reference proteome</keyword>
<feature type="region of interest" description="Disordered" evidence="1">
    <location>
        <begin position="192"/>
        <end position="292"/>
    </location>
</feature>
<protein>
    <submittedName>
        <fullName evidence="4">DUF4115 domain-containing protein</fullName>
    </submittedName>
</protein>
<evidence type="ECO:0000259" key="3">
    <source>
        <dbReference type="PROSITE" id="PS50943"/>
    </source>
</evidence>
<feature type="compositionally biased region" description="Pro residues" evidence="1">
    <location>
        <begin position="230"/>
        <end position="242"/>
    </location>
</feature>
<reference evidence="4" key="1">
    <citation type="submission" date="2020-04" db="EMBL/GenBank/DDBJ databases">
        <title>A desert anoxygenic phototrophic bacterium fixes CO2 using RubisCO under aerobic conditions.</title>
        <authorList>
            <person name="Tang K."/>
        </authorList>
    </citation>
    <scope>NUCLEOTIDE SEQUENCE [LARGE SCALE GENOMIC DNA]</scope>
    <source>
        <strain evidence="4">MIMtkB3</strain>
    </source>
</reference>
<dbReference type="Gene3D" id="1.10.260.40">
    <property type="entry name" value="lambda repressor-like DNA-binding domains"/>
    <property type="match status" value="1"/>
</dbReference>
<evidence type="ECO:0000256" key="1">
    <source>
        <dbReference type="SAM" id="MobiDB-lite"/>
    </source>
</evidence>
<dbReference type="InterPro" id="IPR025194">
    <property type="entry name" value="RodZ-like_C"/>
</dbReference>
<feature type="compositionally biased region" description="Low complexity" evidence="1">
    <location>
        <begin position="261"/>
        <end position="292"/>
    </location>
</feature>
<sequence>MQRQQDLRNPVLSDQVPPVDTGPGAPRHVGEVLRLRREELGLNLDQLATDLCIRHGYLEAIEQGRWAELPGQAYVTGFLRSYAQALGLEPTQVLARFRQDTANVAQPAELYFPEPVSEGRVPGGAILLVAVLAAAVIYGGWYVMSSADRSVGDLVPPLPDRLSGLIYGDKTAEQATPDPAQTPVLGQDQAKELVGSSQPTAPEIGVTGTNPVPVPNSPAATPPGATTPAPGTPPATPAPGTPPAAVAEADDSEVPQLPEVGQQAAAPAAPAEAPSADSGGAEAPAAGTPPAALPAGGRVFGVAQGPTRVEVRATDDAWIEVRDAKGTTWAARNLRAGDVFRAPDVPGLTLLTGNAAGVSVILDGQELPPLGKKGQVVRNVSLVPADLATRAGR</sequence>
<dbReference type="InterPro" id="IPR010982">
    <property type="entry name" value="Lambda_DNA-bd_dom_sf"/>
</dbReference>
<dbReference type="PANTHER" id="PTHR34475:SF1">
    <property type="entry name" value="CYTOSKELETON PROTEIN RODZ"/>
    <property type="match status" value="1"/>
</dbReference>
<dbReference type="PANTHER" id="PTHR34475">
    <property type="match status" value="1"/>
</dbReference>
<feature type="domain" description="HTH cro/C1-type" evidence="3">
    <location>
        <begin position="33"/>
        <end position="65"/>
    </location>
</feature>
<organism evidence="4 5">
    <name type="scientific">Aerophototrophica crusticola</name>
    <dbReference type="NCBI Taxonomy" id="1709002"/>
    <lineage>
        <taxon>Bacteria</taxon>
        <taxon>Pseudomonadati</taxon>
        <taxon>Pseudomonadota</taxon>
        <taxon>Alphaproteobacteria</taxon>
        <taxon>Rhodospirillales</taxon>
        <taxon>Rhodospirillaceae</taxon>
        <taxon>Aerophototrophica</taxon>
    </lineage>
</organism>
<evidence type="ECO:0000256" key="2">
    <source>
        <dbReference type="SAM" id="Phobius"/>
    </source>
</evidence>
<feature type="transmembrane region" description="Helical" evidence="2">
    <location>
        <begin position="125"/>
        <end position="144"/>
    </location>
</feature>
<dbReference type="AlphaFoldDB" id="A0A858RBS5"/>
<dbReference type="GO" id="GO:0003677">
    <property type="term" value="F:DNA binding"/>
    <property type="evidence" value="ECO:0007669"/>
    <property type="project" value="InterPro"/>
</dbReference>
<evidence type="ECO:0000313" key="5">
    <source>
        <dbReference type="Proteomes" id="UP000501891"/>
    </source>
</evidence>
<dbReference type="InterPro" id="IPR001387">
    <property type="entry name" value="Cro/C1-type_HTH"/>
</dbReference>
<feature type="region of interest" description="Disordered" evidence="1">
    <location>
        <begin position="1"/>
        <end position="26"/>
    </location>
</feature>
<keyword evidence="2" id="KW-0472">Membrane</keyword>
<dbReference type="Proteomes" id="UP000501891">
    <property type="component" value="Chromosome"/>
</dbReference>
<dbReference type="CDD" id="cd00093">
    <property type="entry name" value="HTH_XRE"/>
    <property type="match status" value="1"/>
</dbReference>
<feature type="compositionally biased region" description="Low complexity" evidence="1">
    <location>
        <begin position="218"/>
        <end position="229"/>
    </location>
</feature>
<dbReference type="InterPro" id="IPR050400">
    <property type="entry name" value="Bact_Cytoskel_RodZ"/>
</dbReference>
<proteinExistence type="predicted"/>
<gene>
    <name evidence="4" type="ORF">HHL28_17420</name>
</gene>
<dbReference type="EMBL" id="CP051775">
    <property type="protein sequence ID" value="QJE74602.1"/>
    <property type="molecule type" value="Genomic_DNA"/>
</dbReference>
<dbReference type="Pfam" id="PF13464">
    <property type="entry name" value="RodZ_C"/>
    <property type="match status" value="1"/>
</dbReference>
<keyword evidence="2" id="KW-1133">Transmembrane helix</keyword>